<proteinExistence type="evidence at transcript level"/>
<feature type="transmembrane region" description="Helical" evidence="1">
    <location>
        <begin position="110"/>
        <end position="130"/>
    </location>
</feature>
<accession>A0A023EK70</accession>
<keyword evidence="1" id="KW-0472">Membrane</keyword>
<feature type="chain" id="PRO_5044259743" evidence="2">
    <location>
        <begin position="23"/>
        <end position="225"/>
    </location>
</feature>
<evidence type="ECO:0000256" key="2">
    <source>
        <dbReference type="SAM" id="SignalP"/>
    </source>
</evidence>
<feature type="signal peptide" evidence="2">
    <location>
        <begin position="1"/>
        <end position="22"/>
    </location>
</feature>
<feature type="transmembrane region" description="Helical" evidence="1">
    <location>
        <begin position="162"/>
        <end position="183"/>
    </location>
</feature>
<keyword evidence="2" id="KW-0732">Signal</keyword>
<evidence type="ECO:0000313" key="3">
    <source>
        <dbReference type="EMBL" id="JAC09515.1"/>
    </source>
</evidence>
<keyword evidence="1" id="KW-1133">Transmembrane helix</keyword>
<feature type="transmembrane region" description="Helical" evidence="1">
    <location>
        <begin position="136"/>
        <end position="157"/>
    </location>
</feature>
<organism evidence="3">
    <name type="scientific">Aedes albopictus</name>
    <name type="common">Asian tiger mosquito</name>
    <name type="synonym">Stegomyia albopicta</name>
    <dbReference type="NCBI Taxonomy" id="7160"/>
    <lineage>
        <taxon>Eukaryota</taxon>
        <taxon>Metazoa</taxon>
        <taxon>Ecdysozoa</taxon>
        <taxon>Arthropoda</taxon>
        <taxon>Hexapoda</taxon>
        <taxon>Insecta</taxon>
        <taxon>Pterygota</taxon>
        <taxon>Neoptera</taxon>
        <taxon>Endopterygota</taxon>
        <taxon>Diptera</taxon>
        <taxon>Nematocera</taxon>
        <taxon>Culicoidea</taxon>
        <taxon>Culicidae</taxon>
        <taxon>Culicinae</taxon>
        <taxon>Aedini</taxon>
        <taxon>Aedes</taxon>
        <taxon>Stegomyia</taxon>
    </lineage>
</organism>
<sequence length="225" mass="24816">MFAGLLFSSWAFLSLDLFCGDGGFLSGLFGCRAFLGRRGFGGGGFRSWSGFLELGGLTLQQFLVRLGDGLQFGDLAQQFDVVLFDGLLFQFVQSGQFILADLLRLVDAGFLFLLALLLLFLTGFVGQAGFLGEAGLFGEAFLFHSLLFLLFLALGLLFLQSLLLLFLLALAFLLFLTFAFLFLQSFSLFLFLAFAFLFLLLTFLFFLFLFALLFGQPCASSPRPS</sequence>
<protein>
    <submittedName>
        <fullName evidence="3">Putative maverick pol</fullName>
    </submittedName>
</protein>
<keyword evidence="1" id="KW-0812">Transmembrane</keyword>
<dbReference type="AlphaFoldDB" id="A0A023EK70"/>
<reference evidence="3" key="1">
    <citation type="journal article" date="2014" name="PLoS Negl. Trop. Dis.">
        <title>Identification and characterization of seminal fluid proteins in the Asian tiger mosquito, Aedes albopictus.</title>
        <authorList>
            <person name="Boes K.E."/>
            <person name="Ribeiro J.M."/>
            <person name="Wong A."/>
            <person name="Harrington L.C."/>
            <person name="Wolfner M.F."/>
            <person name="Sirot L.K."/>
        </authorList>
    </citation>
    <scope>NUCLEOTIDE SEQUENCE</scope>
    <source>
        <tissue evidence="3">Reproductive organs</tissue>
    </source>
</reference>
<name>A0A023EK70_AEDAL</name>
<feature type="transmembrane region" description="Helical" evidence="1">
    <location>
        <begin position="189"/>
        <end position="214"/>
    </location>
</feature>
<evidence type="ECO:0000256" key="1">
    <source>
        <dbReference type="SAM" id="Phobius"/>
    </source>
</evidence>
<dbReference type="EMBL" id="GAPW01004083">
    <property type="protein sequence ID" value="JAC09515.1"/>
    <property type="molecule type" value="mRNA"/>
</dbReference>